<dbReference type="SUPFAM" id="SSF110710">
    <property type="entry name" value="TTHA0583/YokD-like"/>
    <property type="match status" value="1"/>
</dbReference>
<evidence type="ECO:0000256" key="2">
    <source>
        <dbReference type="ARBA" id="ARBA00022679"/>
    </source>
</evidence>
<evidence type="ECO:0000256" key="3">
    <source>
        <dbReference type="ARBA" id="ARBA00023315"/>
    </source>
</evidence>
<evidence type="ECO:0000313" key="4">
    <source>
        <dbReference type="EMBL" id="KDN81001.1"/>
    </source>
</evidence>
<dbReference type="EMBL" id="JNBY01000155">
    <property type="protein sequence ID" value="KDN81001.1"/>
    <property type="molecule type" value="Genomic_DNA"/>
</dbReference>
<dbReference type="HOGENOM" id="CLU_376757_0_0_11"/>
<dbReference type="AlphaFoldDB" id="A0A066YSD5"/>
<comment type="caution">
    <text evidence="4">The sequence shown here is derived from an EMBL/GenBank/DDBJ whole genome shotgun (WGS) entry which is preliminary data.</text>
</comment>
<dbReference type="InterPro" id="IPR028345">
    <property type="entry name" value="Antibiotic_NAT-like"/>
</dbReference>
<proteinExistence type="inferred from homology"/>
<dbReference type="OrthoDB" id="7330654at2"/>
<evidence type="ECO:0000256" key="1">
    <source>
        <dbReference type="ARBA" id="ARBA00006383"/>
    </source>
</evidence>
<keyword evidence="5" id="KW-1185">Reference proteome</keyword>
<keyword evidence="2" id="KW-0808">Transferase</keyword>
<dbReference type="PATRIC" id="fig|1348663.4.peg.6864"/>
<sequence>MPRLLTEAHFAAEDALLVYVHGDEFPGGLDRMLSSFLRTRHRSSDRTTVLLMDGEKVVELVGPIEEDFDQLAGSIAVLAVDRRPAADFSLARLLAAEAETGMPGGPDTIDLDVFVERSLRRAPDWNASSLRFHPAGSVPALLRNRQALPYTTPEVRTDYLAIRSDLDAHGRGVPDDVAPILLALIAFSHSYARQEAYADTWETDTAEALADFLRPALVIDTDESSDGEPLYCRRPEALLGLPVEIQPTSADGALVVRLARPMSEPFRVLLHVGPFDRPLGHQVFSEQGCCTVVLRVRAPGPARRWAVLAADVLVPHDEGRRLPGDAANQLADLRAQLRSAAGRLFQSPAVHVQFLTSLADDLHRASSSLTRRPLVLVIGRSPSAPEGNSGAALMWQAVDEKWRALRGLGGTLAVLLTDEVHQEMQLTGSTATQQYVPLSLNGESGEEQAWFGVVGLTGAEVIALQRPTASLSAPRHVGYSDSRLVRQLRDLGVRQGGVLFVQADDRVFAAARPDQLIAALLQVLGPEGTVVMSAATPENSPQSAYTRAALAGLTPAAQEVYRSHMPPFDRATTPVSASAGSLGEFLRSHPGSVRSDHPQHSFVALGGWAQYLMDRHLLESPHGEHSPLRKLYQSRAQVLLLGVPLNRCVAWNLAADRIPNPPTVVESCVVHTPEGIGQWVGFRAIAAPDLTAPELRELLETQLPLQRGLVADQPAILVPVEAGVDLVAAWLTDTAS</sequence>
<comment type="similarity">
    <text evidence="1">Belongs to the antibiotic N-acetyltransferase family.</text>
</comment>
<keyword evidence="3" id="KW-0012">Acyltransferase</keyword>
<dbReference type="eggNOG" id="COG2746">
    <property type="taxonomic scope" value="Bacteria"/>
</dbReference>
<dbReference type="PANTHER" id="PTHR11104:SF0">
    <property type="entry name" value="SPBETA PROPHAGE-DERIVED AMINOGLYCOSIDE N(3')-ACETYLTRANSFERASE-LIKE PROTEIN YOKD"/>
    <property type="match status" value="1"/>
</dbReference>
<dbReference type="RefSeq" id="WP_051653725.1">
    <property type="nucleotide sequence ID" value="NZ_KK853997.1"/>
</dbReference>
<dbReference type="GO" id="GO:0008080">
    <property type="term" value="F:N-acetyltransferase activity"/>
    <property type="evidence" value="ECO:0007669"/>
    <property type="project" value="InterPro"/>
</dbReference>
<evidence type="ECO:0000313" key="5">
    <source>
        <dbReference type="Proteomes" id="UP000027178"/>
    </source>
</evidence>
<dbReference type="PANTHER" id="PTHR11104">
    <property type="entry name" value="AMINOGLYCOSIDE N3-ACETYLTRANSFERASE"/>
    <property type="match status" value="1"/>
</dbReference>
<name>A0A066YSD5_9ACTN</name>
<organism evidence="4 5">
    <name type="scientific">Kitasatospora cheerisanensis KCTC 2395</name>
    <dbReference type="NCBI Taxonomy" id="1348663"/>
    <lineage>
        <taxon>Bacteria</taxon>
        <taxon>Bacillati</taxon>
        <taxon>Actinomycetota</taxon>
        <taxon>Actinomycetes</taxon>
        <taxon>Kitasatosporales</taxon>
        <taxon>Streptomycetaceae</taxon>
        <taxon>Kitasatospora</taxon>
    </lineage>
</organism>
<reference evidence="4 5" key="1">
    <citation type="submission" date="2014-05" db="EMBL/GenBank/DDBJ databases">
        <title>Draft Genome Sequence of Kitasatospora cheerisanensis KCTC 2395.</title>
        <authorList>
            <person name="Nam D.H."/>
        </authorList>
    </citation>
    <scope>NUCLEOTIDE SEQUENCE [LARGE SCALE GENOMIC DNA]</scope>
    <source>
        <strain evidence="4 5">KCTC 2395</strain>
    </source>
</reference>
<dbReference type="Proteomes" id="UP000027178">
    <property type="component" value="Unassembled WGS sequence"/>
</dbReference>
<dbReference type="Pfam" id="PF02522">
    <property type="entry name" value="Antibiotic_NAT"/>
    <property type="match status" value="1"/>
</dbReference>
<dbReference type="InterPro" id="IPR003679">
    <property type="entry name" value="Amioglycoside_AcTrfase"/>
</dbReference>
<accession>A0A066YSD5</accession>
<gene>
    <name evidence="4" type="ORF">KCH_70950</name>
</gene>
<protein>
    <submittedName>
        <fullName evidence="4">Uncharacterized protein</fullName>
    </submittedName>
</protein>
<dbReference type="GO" id="GO:0046677">
    <property type="term" value="P:response to antibiotic"/>
    <property type="evidence" value="ECO:0007669"/>
    <property type="project" value="InterPro"/>
</dbReference>